<organism evidence="1">
    <name type="scientific">human gut metagenome</name>
    <dbReference type="NCBI Taxonomy" id="408170"/>
    <lineage>
        <taxon>unclassified sequences</taxon>
        <taxon>metagenomes</taxon>
        <taxon>organismal metagenomes</taxon>
    </lineage>
</organism>
<dbReference type="SUPFAM" id="SSF52058">
    <property type="entry name" value="L domain-like"/>
    <property type="match status" value="1"/>
</dbReference>
<dbReference type="Gene3D" id="3.80.10.10">
    <property type="entry name" value="Ribonuclease Inhibitor"/>
    <property type="match status" value="1"/>
</dbReference>
<dbReference type="AlphaFoldDB" id="W1X4C7"/>
<dbReference type="InterPro" id="IPR026906">
    <property type="entry name" value="LRR_5"/>
</dbReference>
<dbReference type="EMBL" id="AZMM01017918">
    <property type="protein sequence ID" value="ETJ25163.1"/>
    <property type="molecule type" value="Genomic_DNA"/>
</dbReference>
<name>W1X4C7_9ZZZZ</name>
<gene>
    <name evidence="1" type="ORF">Q604_UNBC17918G0001</name>
</gene>
<proteinExistence type="predicted"/>
<protein>
    <submittedName>
        <fullName evidence="1">Cell surface protein</fullName>
    </submittedName>
</protein>
<sequence>LQNILVDEDNQVLEDIDGVLVEKEEKVLLHCPNGKIDGTYKIPESIEILGAGCFANSDNLTSIIIPENVKVIGDEVFSDCINLKKVVIPDSVEWIGYYAFDYCENLES</sequence>
<feature type="non-terminal residue" evidence="1">
    <location>
        <position position="108"/>
    </location>
</feature>
<evidence type="ECO:0000313" key="1">
    <source>
        <dbReference type="EMBL" id="ETJ25163.1"/>
    </source>
</evidence>
<dbReference type="PANTHER" id="PTHR45661:SF3">
    <property type="entry name" value="IG-LIKE DOMAIN-CONTAINING PROTEIN"/>
    <property type="match status" value="1"/>
</dbReference>
<comment type="caution">
    <text evidence="1">The sequence shown here is derived from an EMBL/GenBank/DDBJ whole genome shotgun (WGS) entry which is preliminary data.</text>
</comment>
<accession>W1X4C7</accession>
<dbReference type="InterPro" id="IPR053139">
    <property type="entry name" value="Surface_bspA-like"/>
</dbReference>
<dbReference type="PANTHER" id="PTHR45661">
    <property type="entry name" value="SURFACE ANTIGEN"/>
    <property type="match status" value="1"/>
</dbReference>
<dbReference type="Pfam" id="PF13306">
    <property type="entry name" value="LRR_5"/>
    <property type="match status" value="1"/>
</dbReference>
<feature type="non-terminal residue" evidence="1">
    <location>
        <position position="1"/>
    </location>
</feature>
<reference evidence="1" key="1">
    <citation type="submission" date="2013-12" db="EMBL/GenBank/DDBJ databases">
        <title>A Varibaculum cambriense genome reconstructed from a premature infant gut community with otherwise low bacterial novelty that shifts toward anaerobic metabolism during the third week of life.</title>
        <authorList>
            <person name="Brown C.T."/>
            <person name="Sharon I."/>
            <person name="Thomas B.C."/>
            <person name="Castelle C.J."/>
            <person name="Morowitz M.J."/>
            <person name="Banfield J.F."/>
        </authorList>
    </citation>
    <scope>NUCLEOTIDE SEQUENCE</scope>
</reference>
<dbReference type="InterPro" id="IPR032675">
    <property type="entry name" value="LRR_dom_sf"/>
</dbReference>